<evidence type="ECO:0000313" key="1">
    <source>
        <dbReference type="EMBL" id="KAF2477596.1"/>
    </source>
</evidence>
<accession>A0ACB6REN3</accession>
<organism evidence="1 2">
    <name type="scientific">Lindgomyces ingoldianus</name>
    <dbReference type="NCBI Taxonomy" id="673940"/>
    <lineage>
        <taxon>Eukaryota</taxon>
        <taxon>Fungi</taxon>
        <taxon>Dikarya</taxon>
        <taxon>Ascomycota</taxon>
        <taxon>Pezizomycotina</taxon>
        <taxon>Dothideomycetes</taxon>
        <taxon>Pleosporomycetidae</taxon>
        <taxon>Pleosporales</taxon>
        <taxon>Lindgomycetaceae</taxon>
        <taxon>Lindgomyces</taxon>
    </lineage>
</organism>
<sequence length="1646" mass="184468">MAEDLQSAGIPVPERTLRDFQGVIARILPQFAEQEQTNSLQDVVSPLLKTADVVDLPASHRAAACNILCAIIDACHASKVEYARNAILDDGIWFRLFEIFLQRSENAKAKSMRQVLLVLTNVLLKNQGTQSHQQRDRAVSTFLTIICHHQDRMQVKPALQGLAHFLSKGIISISGVVELYQTQQGGHNPLTSPQYIQLLFGEFLRWTTHHDTAPAAGHLIKNALIQIRASFKVEDMARANVVTFPLWIEPVITAIRRWPERIQEFKTNVFPHCFLPNMDEYLSFLSYLHLEHHISIKGQPPNQLRVHGDIRNNLEGFEEFSMLLAAIETGKELGIVKDVDCRLSNAIEVYGNCIHLPDDSFSSWLSHPTPRVQLAGLYLSVHSTAITRPITSGIFKSLKKNLPHIHANTDANFRGEVLGLVQRLFDRLRGSTAALAKSESKSRTGDRLSFPKRKEHVKARVQFSSENSSLLEHLDFISWYLNFLEWELRPGASYQRHITALKALTTVMRSGLDPGVPHRNLSKQAQGKLRWAHELHVPNLGLERLLLDLMLDPFDDVRSAAAFILQLCLESHPTKTNRATIFPYSNFLVRAELLMLQTGRADQADGVARAYSLIFSQSSKDPQSTQTASMGHMQTRSDIFIHLTDQLEETLRIAYNDISLAVNGRPVHGIFSALRYIVDQDQFYPDISQLSVTELDEWKKAHEQICTCFVTLWSCIRDVLCTDAPEGYVPEELEDEPSINTKEILSYSWRGLKEASVLLRAIVMKAPVGTTEFSLLNPKTFSMLGRLCFSQLADLRHRGAFSTVAQTFAAFCRRCVLDDDETLRALPETWYLETIMCIQDKATSITRRSAGIPSLMAGIVAADIQTGDSLLSRAIRDLIDEASQGAQSSNIEQSRLPQVHALNCLKEIFTTSRLSAASETYIGVGLDLAAKTLNSKIWPIRNSSLMLFKALIERLLGSNEAQEWTEQEQGKTSRFSYINFPNLVDILSNMLNTENASASSEEPSSSSSSLHGAEGVFPALQILQQAPPPESHRKSIVELVLRLTSSPHWYLRDMAARTYVSLQRPHEYYDNIIALLYSLPNSHNAQHGLLLCSKYMIAKLLRNSQDVECDAKLANLLEEFSSVFGKSKCPFTKAAFLDLAIICGVSISRKSLVSGSTLQASMKINAAVANVHRGSKYHKSRNALLRRAQSLQLIINYSILQRETFIGEGWPESPGNLRDDPFEFATGDADSLCALLELVSDIIQHSDPGSSVVSKTHLLHHIYTGVFPLAHHDVKSKAQFVMAKAFTNECLRAEFFKIESQRGMDRGIRSIDNFEGQCLEGSPSTMQSALRLLGYFLDFAFHAFPEQRRTLLPRFGRYVRLLRRTIEDTVPFDSRHAAVLSINGLHHIWTAQPENKSTSSIILCFTIILYDLLNDDDDEIRDTAAVVAAKLLRGQGHGHLRNLKDAVPIATSQRLTRFLCQSFTNSQDLCREALRRLTGAPSSMALFTRPFRDLLAEKREEDTALFVQEKQNLFKDDSIDAVIWSRVLKSLSLAAIPEAVVFGLKDWVLDGVSALTDMARNEVDGPLGWTTKPDVFALGMRLICAAEVTLYWPGGEKWRVRKALRKFADVGEMNGLNSFWVERIERVLADSIVNVVKGVCSSLPAL</sequence>
<gene>
    <name evidence="1" type="ORF">BDR25DRAFT_274851</name>
</gene>
<keyword evidence="2" id="KW-1185">Reference proteome</keyword>
<dbReference type="Proteomes" id="UP000799755">
    <property type="component" value="Unassembled WGS sequence"/>
</dbReference>
<name>A0ACB6REN3_9PLEO</name>
<dbReference type="EMBL" id="MU003492">
    <property type="protein sequence ID" value="KAF2477596.1"/>
    <property type="molecule type" value="Genomic_DNA"/>
</dbReference>
<comment type="caution">
    <text evidence="1">The sequence shown here is derived from an EMBL/GenBank/DDBJ whole genome shotgun (WGS) entry which is preliminary data.</text>
</comment>
<protein>
    <submittedName>
        <fullName evidence="1">HEAT repeat protein-like protein</fullName>
    </submittedName>
</protein>
<evidence type="ECO:0000313" key="2">
    <source>
        <dbReference type="Proteomes" id="UP000799755"/>
    </source>
</evidence>
<reference evidence="1" key="1">
    <citation type="journal article" date="2020" name="Stud. Mycol.">
        <title>101 Dothideomycetes genomes: a test case for predicting lifestyles and emergence of pathogens.</title>
        <authorList>
            <person name="Haridas S."/>
            <person name="Albert R."/>
            <person name="Binder M."/>
            <person name="Bloem J."/>
            <person name="Labutti K."/>
            <person name="Salamov A."/>
            <person name="Andreopoulos B."/>
            <person name="Baker S."/>
            <person name="Barry K."/>
            <person name="Bills G."/>
            <person name="Bluhm B."/>
            <person name="Cannon C."/>
            <person name="Castanera R."/>
            <person name="Culley D."/>
            <person name="Daum C."/>
            <person name="Ezra D."/>
            <person name="Gonzalez J."/>
            <person name="Henrissat B."/>
            <person name="Kuo A."/>
            <person name="Liang C."/>
            <person name="Lipzen A."/>
            <person name="Lutzoni F."/>
            <person name="Magnuson J."/>
            <person name="Mondo S."/>
            <person name="Nolan M."/>
            <person name="Ohm R."/>
            <person name="Pangilinan J."/>
            <person name="Park H.-J."/>
            <person name="Ramirez L."/>
            <person name="Alfaro M."/>
            <person name="Sun H."/>
            <person name="Tritt A."/>
            <person name="Yoshinaga Y."/>
            <person name="Zwiers L.-H."/>
            <person name="Turgeon B."/>
            <person name="Goodwin S."/>
            <person name="Spatafora J."/>
            <person name="Crous P."/>
            <person name="Grigoriev I."/>
        </authorList>
    </citation>
    <scope>NUCLEOTIDE SEQUENCE</scope>
    <source>
        <strain evidence="1">ATCC 200398</strain>
    </source>
</reference>
<proteinExistence type="predicted"/>